<sequence>MRLCICERTYVCVLCPYSHTSECGYCKRVCELICFFAAPNYGHKLFHLRGYIILYGLCCLCYLFFTVRYFLIFLCFFFFFFFSASQSGLPKLYKRRWVMLFYFSYCCMVDNLICFTFAPINDICYSIYGSSNKIFAQVYFIVYSVFSIPLSFLLSEFSLRSNVMFSSFLQFFGCLLRYIYWNNFKIVMFGQFVSSIGQVIFVNAPPEFSLVWFPVEERIISTSTSIISNVLGTAIIYLYAPFIVVNNEDVKKLLFHICFISFLGFLQVTLFFESLPPSTVMSSISDKGGMSLSFTKNDNIYKEVPNERGDVYILGLSSIGGSNLSGSNVGVSNVEVSNVEVSNVSVYNASSNNACIHNTSISNARVSNLSVCNTTDRKKSALSVTHLTKELMRFLSDLSVEVGNILHKKDFIKILIIFCYSECLISSFSADMSIVLKEKLINKSYFAISGSLFIFNTILGSAILCFNANNKCFKKLIVLCICMIMVVCVLLNFTNNEIFIIITLSLIGFWSGPIQPLTVEMASITVHPISSNLCTSVLQVISLSVSAVFISLISYITPYVHISIFLFNVSFFVLIISLLIKTTQKKRLSHNNLTVSVRSGLINRHTFDTQKYTDFFYKDDKTVQLLKNYKDLYATSNHKIGLDENYYFQNYFSLWRSNPSQLPYYVDCSHYLQGAQWDITPFSPVTPITPTTPIVPITPISPIARISACLPRSTSKCAKKSRKFYLNIKEQANCATEDFYRFHLSDKLDIKNLKKELLFYNQKMEGSNEESKFYSRFYRDDYGQPFHFGKDRNTTFKYNSY</sequence>
<evidence type="ECO:0000313" key="6">
    <source>
        <dbReference type="EMBL" id="SBT80386.1"/>
    </source>
</evidence>
<evidence type="ECO:0000256" key="5">
    <source>
        <dbReference type="SAM" id="Phobius"/>
    </source>
</evidence>
<evidence type="ECO:0000256" key="3">
    <source>
        <dbReference type="ARBA" id="ARBA00022989"/>
    </source>
</evidence>
<dbReference type="EMBL" id="LT594500">
    <property type="protein sequence ID" value="SBT80386.1"/>
    <property type="molecule type" value="Genomic_DNA"/>
</dbReference>
<feature type="transmembrane region" description="Helical" evidence="5">
    <location>
        <begin position="52"/>
        <end position="82"/>
    </location>
</feature>
<dbReference type="InterPro" id="IPR049680">
    <property type="entry name" value="FLVCR1-2_SLC49-like"/>
</dbReference>
<proteinExistence type="predicted"/>
<dbReference type="AlphaFoldDB" id="A0A1C3L1I3"/>
<feature type="transmembrane region" description="Helical" evidence="5">
    <location>
        <begin position="161"/>
        <end position="180"/>
    </location>
</feature>
<dbReference type="InterPro" id="IPR011701">
    <property type="entry name" value="MFS"/>
</dbReference>
<dbReference type="GO" id="GO:0016020">
    <property type="term" value="C:membrane"/>
    <property type="evidence" value="ECO:0007669"/>
    <property type="project" value="UniProtKB-SubCell"/>
</dbReference>
<feature type="transmembrane region" description="Helical" evidence="5">
    <location>
        <begin position="226"/>
        <end position="247"/>
    </location>
</feature>
<dbReference type="GO" id="GO:0022857">
    <property type="term" value="F:transmembrane transporter activity"/>
    <property type="evidence" value="ECO:0007669"/>
    <property type="project" value="InterPro"/>
</dbReference>
<reference evidence="6 7" key="1">
    <citation type="submission" date="2016-06" db="EMBL/GenBank/DDBJ databases">
        <authorList>
            <consortium name="Pathogen Informatics"/>
        </authorList>
    </citation>
    <scope>NUCLEOTIDE SEQUENCE [LARGE SCALE GENOMIC DNA]</scope>
    <source>
        <strain evidence="6">PmlGA01</strain>
    </source>
</reference>
<protein>
    <submittedName>
        <fullName evidence="6">MFS-type transporter, putative</fullName>
    </submittedName>
</protein>
<feature type="transmembrane region" description="Helical" evidence="5">
    <location>
        <begin position="411"/>
        <end position="430"/>
    </location>
</feature>
<keyword evidence="4 5" id="KW-0472">Membrane</keyword>
<keyword evidence="2 5" id="KW-0812">Transmembrane</keyword>
<organism evidence="6 7">
    <name type="scientific">Plasmodium malariae</name>
    <dbReference type="NCBI Taxonomy" id="5858"/>
    <lineage>
        <taxon>Eukaryota</taxon>
        <taxon>Sar</taxon>
        <taxon>Alveolata</taxon>
        <taxon>Apicomplexa</taxon>
        <taxon>Aconoidasida</taxon>
        <taxon>Haemosporida</taxon>
        <taxon>Plasmodiidae</taxon>
        <taxon>Plasmodium</taxon>
        <taxon>Plasmodium (Plasmodium)</taxon>
    </lineage>
</organism>
<feature type="transmembrane region" description="Helical" evidence="5">
    <location>
        <begin position="531"/>
        <end position="553"/>
    </location>
</feature>
<feature type="transmembrane region" description="Helical" evidence="5">
    <location>
        <begin position="102"/>
        <end position="128"/>
    </location>
</feature>
<dbReference type="Proteomes" id="UP000219799">
    <property type="component" value="Chromosome 12"/>
</dbReference>
<evidence type="ECO:0000256" key="1">
    <source>
        <dbReference type="ARBA" id="ARBA00004141"/>
    </source>
</evidence>
<feature type="transmembrane region" description="Helical" evidence="5">
    <location>
        <begin position="476"/>
        <end position="493"/>
    </location>
</feature>
<accession>A0A1C3L1I3</accession>
<dbReference type="Gene3D" id="1.20.1250.20">
    <property type="entry name" value="MFS general substrate transporter like domains"/>
    <property type="match status" value="1"/>
</dbReference>
<name>A0A1C3L1I3_PLAMA</name>
<feature type="transmembrane region" description="Helical" evidence="5">
    <location>
        <begin position="445"/>
        <end position="464"/>
    </location>
</feature>
<dbReference type="SUPFAM" id="SSF103473">
    <property type="entry name" value="MFS general substrate transporter"/>
    <property type="match status" value="1"/>
</dbReference>
<comment type="subcellular location">
    <subcellularLocation>
        <location evidence="1">Membrane</location>
        <topology evidence="1">Multi-pass membrane protein</topology>
    </subcellularLocation>
</comment>
<dbReference type="InterPro" id="IPR036259">
    <property type="entry name" value="MFS_trans_sf"/>
</dbReference>
<keyword evidence="3 5" id="KW-1133">Transmembrane helix</keyword>
<gene>
    <name evidence="6" type="primary">PmlGA01_120055200</name>
    <name evidence="6" type="ORF">PMLGA01_120055200</name>
</gene>
<evidence type="ECO:0000256" key="2">
    <source>
        <dbReference type="ARBA" id="ARBA00022692"/>
    </source>
</evidence>
<feature type="transmembrane region" description="Helical" evidence="5">
    <location>
        <begin position="134"/>
        <end position="154"/>
    </location>
</feature>
<dbReference type="PANTHER" id="PTHR10924:SF6">
    <property type="entry name" value="SOLUTE CARRIER FAMILY 49 MEMBER A3"/>
    <property type="match status" value="1"/>
</dbReference>
<evidence type="ECO:0000256" key="4">
    <source>
        <dbReference type="ARBA" id="ARBA00023136"/>
    </source>
</evidence>
<feature type="transmembrane region" description="Helical" evidence="5">
    <location>
        <begin position="559"/>
        <end position="580"/>
    </location>
</feature>
<dbReference type="VEuPathDB" id="PlasmoDB:PmUG01_12061900"/>
<dbReference type="Pfam" id="PF07690">
    <property type="entry name" value="MFS_1"/>
    <property type="match status" value="1"/>
</dbReference>
<feature type="transmembrane region" description="Helical" evidence="5">
    <location>
        <begin position="499"/>
        <end position="519"/>
    </location>
</feature>
<dbReference type="PANTHER" id="PTHR10924">
    <property type="entry name" value="MAJOR FACILITATOR SUPERFAMILY PROTEIN-RELATED"/>
    <property type="match status" value="1"/>
</dbReference>
<evidence type="ECO:0000313" key="7">
    <source>
        <dbReference type="Proteomes" id="UP000219799"/>
    </source>
</evidence>
<feature type="transmembrane region" description="Helical" evidence="5">
    <location>
        <begin position="253"/>
        <end position="272"/>
    </location>
</feature>
<feature type="transmembrane region" description="Helical" evidence="5">
    <location>
        <begin position="186"/>
        <end position="205"/>
    </location>
</feature>